<keyword evidence="3" id="KW-1185">Reference proteome</keyword>
<reference evidence="3" key="1">
    <citation type="journal article" date="2010" name="Genome Biol.">
        <title>Genome sequence of the necrotrophic plant pathogen Pythium ultimum reveals original pathogenicity mechanisms and effector repertoire.</title>
        <authorList>
            <person name="Levesque C.A."/>
            <person name="Brouwer H."/>
            <person name="Cano L."/>
            <person name="Hamilton J.P."/>
            <person name="Holt C."/>
            <person name="Huitema E."/>
            <person name="Raffaele S."/>
            <person name="Robideau G.P."/>
            <person name="Thines M."/>
            <person name="Win J."/>
            <person name="Zerillo M.M."/>
            <person name="Beakes G.W."/>
            <person name="Boore J.L."/>
            <person name="Busam D."/>
            <person name="Dumas B."/>
            <person name="Ferriera S."/>
            <person name="Fuerstenberg S.I."/>
            <person name="Gachon C.M."/>
            <person name="Gaulin E."/>
            <person name="Govers F."/>
            <person name="Grenville-Briggs L."/>
            <person name="Horner N."/>
            <person name="Hostetler J."/>
            <person name="Jiang R.H."/>
            <person name="Johnson J."/>
            <person name="Krajaejun T."/>
            <person name="Lin H."/>
            <person name="Meijer H.J."/>
            <person name="Moore B."/>
            <person name="Morris P."/>
            <person name="Phuntmart V."/>
            <person name="Puiu D."/>
            <person name="Shetty J."/>
            <person name="Stajich J.E."/>
            <person name="Tripathy S."/>
            <person name="Wawra S."/>
            <person name="van West P."/>
            <person name="Whitty B.R."/>
            <person name="Coutinho P.M."/>
            <person name="Henrissat B."/>
            <person name="Martin F."/>
            <person name="Thomas P.D."/>
            <person name="Tyler B.M."/>
            <person name="De Vries R.P."/>
            <person name="Kamoun S."/>
            <person name="Yandell M."/>
            <person name="Tisserat N."/>
            <person name="Buell C.R."/>
        </authorList>
    </citation>
    <scope>NUCLEOTIDE SEQUENCE</scope>
    <source>
        <strain evidence="3">DAOM:BR144</strain>
    </source>
</reference>
<organism evidence="2 3">
    <name type="scientific">Globisporangium ultimum (strain ATCC 200006 / CBS 805.95 / DAOM BR144)</name>
    <name type="common">Pythium ultimum</name>
    <dbReference type="NCBI Taxonomy" id="431595"/>
    <lineage>
        <taxon>Eukaryota</taxon>
        <taxon>Sar</taxon>
        <taxon>Stramenopiles</taxon>
        <taxon>Oomycota</taxon>
        <taxon>Peronosporomycetes</taxon>
        <taxon>Pythiales</taxon>
        <taxon>Pythiaceae</taxon>
        <taxon>Globisporangium</taxon>
    </lineage>
</organism>
<sequence length="272" mass="30414">MLFSPLKQELEGREEAQRREQEKQSRLMKKRQDQQAQDTLRLQQSRRESAMLITTNAVSVEKSASPNAAELANFRLRRMARESCQELQNELQYGVTVHGECQTAGNAQYFFLKYNPNVDGSILTLKLCVERGEAEVFMSTATKVPCVSDFMWRSVETSKGLDEGDGQKLVLYPHQLAKVISIASTEGPRADKSDTKESNQAIPFYISVLAVEAGQKIEPSHAIQTVNHLIARFNQLTKSACNCKLSKSRGIEDSRAAVPTIEARYGGRNNGE</sequence>
<name>K3X7W3_GLOUD</name>
<accession>K3X7W3</accession>
<dbReference type="Proteomes" id="UP000019132">
    <property type="component" value="Unassembled WGS sequence"/>
</dbReference>
<reference evidence="2" key="3">
    <citation type="submission" date="2015-02" db="UniProtKB">
        <authorList>
            <consortium name="EnsemblProtists"/>
        </authorList>
    </citation>
    <scope>IDENTIFICATION</scope>
    <source>
        <strain evidence="2">DAOM BR144</strain>
    </source>
</reference>
<evidence type="ECO:0000313" key="3">
    <source>
        <dbReference type="Proteomes" id="UP000019132"/>
    </source>
</evidence>
<dbReference type="AlphaFoldDB" id="K3X7W3"/>
<dbReference type="InParanoid" id="K3X7W3"/>
<evidence type="ECO:0000313" key="2">
    <source>
        <dbReference type="EnsemblProtists" id="PYU1_T013312"/>
    </source>
</evidence>
<protein>
    <submittedName>
        <fullName evidence="2">Uncharacterized protein</fullName>
    </submittedName>
</protein>
<proteinExistence type="predicted"/>
<dbReference type="HOGENOM" id="CLU_1024799_0_0_1"/>
<feature type="compositionally biased region" description="Polar residues" evidence="1">
    <location>
        <begin position="34"/>
        <end position="43"/>
    </location>
</feature>
<feature type="region of interest" description="Disordered" evidence="1">
    <location>
        <begin position="1"/>
        <end position="46"/>
    </location>
</feature>
<feature type="compositionally biased region" description="Basic and acidic residues" evidence="1">
    <location>
        <begin position="8"/>
        <end position="33"/>
    </location>
</feature>
<dbReference type="eggNOG" id="ENOG502QVGF">
    <property type="taxonomic scope" value="Eukaryota"/>
</dbReference>
<reference evidence="3" key="2">
    <citation type="submission" date="2010-04" db="EMBL/GenBank/DDBJ databases">
        <authorList>
            <person name="Buell R."/>
            <person name="Hamilton J."/>
            <person name="Hostetler J."/>
        </authorList>
    </citation>
    <scope>NUCLEOTIDE SEQUENCE [LARGE SCALE GENOMIC DNA]</scope>
    <source>
        <strain evidence="3">DAOM:BR144</strain>
    </source>
</reference>
<dbReference type="EnsemblProtists" id="PYU1_T013312">
    <property type="protein sequence ID" value="PYU1_T013312"/>
    <property type="gene ID" value="PYU1_G013283"/>
</dbReference>
<evidence type="ECO:0000256" key="1">
    <source>
        <dbReference type="SAM" id="MobiDB-lite"/>
    </source>
</evidence>
<dbReference type="EMBL" id="GL376627">
    <property type="status" value="NOT_ANNOTATED_CDS"/>
    <property type="molecule type" value="Genomic_DNA"/>
</dbReference>
<dbReference type="VEuPathDB" id="FungiDB:PYU1_G013283"/>